<evidence type="ECO:0000256" key="2">
    <source>
        <dbReference type="ARBA" id="ARBA00022777"/>
    </source>
</evidence>
<evidence type="ECO:0000259" key="5">
    <source>
        <dbReference type="PROSITE" id="PS50921"/>
    </source>
</evidence>
<keyword evidence="7" id="KW-1185">Reference proteome</keyword>
<name>A0ABV9U2Q6_9ACTN</name>
<dbReference type="SMART" id="SM00065">
    <property type="entry name" value="GAF"/>
    <property type="match status" value="1"/>
</dbReference>
<evidence type="ECO:0000256" key="3">
    <source>
        <dbReference type="ARBA" id="ARBA00023015"/>
    </source>
</evidence>
<evidence type="ECO:0000256" key="4">
    <source>
        <dbReference type="ARBA" id="ARBA00023163"/>
    </source>
</evidence>
<accession>A0ABV9U2Q6</accession>
<reference evidence="7" key="1">
    <citation type="journal article" date="2019" name="Int. J. Syst. Evol. Microbiol.">
        <title>The Global Catalogue of Microorganisms (GCM) 10K type strain sequencing project: providing services to taxonomists for standard genome sequencing and annotation.</title>
        <authorList>
            <consortium name="The Broad Institute Genomics Platform"/>
            <consortium name="The Broad Institute Genome Sequencing Center for Infectious Disease"/>
            <person name="Wu L."/>
            <person name="Ma J."/>
        </authorList>
    </citation>
    <scope>NUCLEOTIDE SEQUENCE [LARGE SCALE GENOMIC DNA]</scope>
    <source>
        <strain evidence="7">KLKA75</strain>
    </source>
</reference>
<dbReference type="PROSITE" id="PS50921">
    <property type="entry name" value="ANTAR"/>
    <property type="match status" value="1"/>
</dbReference>
<dbReference type="Proteomes" id="UP001595872">
    <property type="component" value="Unassembled WGS sequence"/>
</dbReference>
<dbReference type="Gene3D" id="1.10.10.10">
    <property type="entry name" value="Winged helix-like DNA-binding domain superfamily/Winged helix DNA-binding domain"/>
    <property type="match status" value="1"/>
</dbReference>
<protein>
    <submittedName>
        <fullName evidence="6">GAF and ANTAR domain-containing protein</fullName>
    </submittedName>
</protein>
<dbReference type="Pfam" id="PF13185">
    <property type="entry name" value="GAF_2"/>
    <property type="match status" value="1"/>
</dbReference>
<dbReference type="Pfam" id="PF03861">
    <property type="entry name" value="ANTAR"/>
    <property type="match status" value="1"/>
</dbReference>
<keyword evidence="3" id="KW-0805">Transcription regulation</keyword>
<dbReference type="SUPFAM" id="SSF52172">
    <property type="entry name" value="CheY-like"/>
    <property type="match status" value="1"/>
</dbReference>
<evidence type="ECO:0000313" key="6">
    <source>
        <dbReference type="EMBL" id="MFC4910106.1"/>
    </source>
</evidence>
<evidence type="ECO:0000256" key="1">
    <source>
        <dbReference type="ARBA" id="ARBA00022679"/>
    </source>
</evidence>
<dbReference type="PIRSF" id="PIRSF036625">
    <property type="entry name" value="GAF_ANTAR"/>
    <property type="match status" value="1"/>
</dbReference>
<sequence>MREPVDGAPVDPELVARSLHELTALLLYAVDLDEALRLATEVTSKALPGRPAVGVTLTRDGKQETVASTTRIPALMQEFQRRSEDGPCVRAMRDGVRAAVPDASTESRWRALAERLLEHRVHSLYCFPLNPEGTAPGTLNLYFESPDGLAGGAEHLAALIADQTGLLLAAVETRARETRLIHQMRHALASRTVIDQAVGVLMARRKLPAPAAFEMLRRASQNGNRKLHDIAAAVVASTGNPPAPPRPFAEE</sequence>
<dbReference type="RefSeq" id="WP_378258146.1">
    <property type="nucleotide sequence ID" value="NZ_JBHSIT010000006.1"/>
</dbReference>
<dbReference type="EMBL" id="JBHSIT010000006">
    <property type="protein sequence ID" value="MFC4910106.1"/>
    <property type="molecule type" value="Genomic_DNA"/>
</dbReference>
<keyword evidence="4" id="KW-0804">Transcription</keyword>
<dbReference type="InterPro" id="IPR029016">
    <property type="entry name" value="GAF-like_dom_sf"/>
</dbReference>
<gene>
    <name evidence="6" type="ORF">ACFPCY_22515</name>
</gene>
<organism evidence="6 7">
    <name type="scientific">Actinomadura gamaensis</name>
    <dbReference type="NCBI Taxonomy" id="1763541"/>
    <lineage>
        <taxon>Bacteria</taxon>
        <taxon>Bacillati</taxon>
        <taxon>Actinomycetota</taxon>
        <taxon>Actinomycetes</taxon>
        <taxon>Streptosporangiales</taxon>
        <taxon>Thermomonosporaceae</taxon>
        <taxon>Actinomadura</taxon>
    </lineage>
</organism>
<dbReference type="InterPro" id="IPR005561">
    <property type="entry name" value="ANTAR"/>
</dbReference>
<dbReference type="Gene3D" id="3.30.450.40">
    <property type="match status" value="1"/>
</dbReference>
<dbReference type="InterPro" id="IPR012074">
    <property type="entry name" value="GAF_ANTAR"/>
</dbReference>
<comment type="caution">
    <text evidence="6">The sequence shown here is derived from an EMBL/GenBank/DDBJ whole genome shotgun (WGS) entry which is preliminary data.</text>
</comment>
<proteinExistence type="predicted"/>
<evidence type="ECO:0000313" key="7">
    <source>
        <dbReference type="Proteomes" id="UP001595872"/>
    </source>
</evidence>
<dbReference type="InterPro" id="IPR011006">
    <property type="entry name" value="CheY-like_superfamily"/>
</dbReference>
<keyword evidence="2" id="KW-0418">Kinase</keyword>
<feature type="domain" description="ANTAR" evidence="5">
    <location>
        <begin position="174"/>
        <end position="235"/>
    </location>
</feature>
<dbReference type="SUPFAM" id="SSF55781">
    <property type="entry name" value="GAF domain-like"/>
    <property type="match status" value="1"/>
</dbReference>
<keyword evidence="1" id="KW-0808">Transferase</keyword>
<dbReference type="InterPro" id="IPR036388">
    <property type="entry name" value="WH-like_DNA-bd_sf"/>
</dbReference>
<dbReference type="InterPro" id="IPR003018">
    <property type="entry name" value="GAF"/>
</dbReference>
<dbReference type="SMART" id="SM01012">
    <property type="entry name" value="ANTAR"/>
    <property type="match status" value="1"/>
</dbReference>